<reference evidence="3" key="1">
    <citation type="submission" date="2024-02" db="UniProtKB">
        <authorList>
            <consortium name="WormBaseParasite"/>
        </authorList>
    </citation>
    <scope>IDENTIFICATION</scope>
</reference>
<keyword evidence="2" id="KW-1185">Reference proteome</keyword>
<keyword evidence="1" id="KW-0732">Signal</keyword>
<organism evidence="2 3">
    <name type="scientific">Mesorhabditis belari</name>
    <dbReference type="NCBI Taxonomy" id="2138241"/>
    <lineage>
        <taxon>Eukaryota</taxon>
        <taxon>Metazoa</taxon>
        <taxon>Ecdysozoa</taxon>
        <taxon>Nematoda</taxon>
        <taxon>Chromadorea</taxon>
        <taxon>Rhabditida</taxon>
        <taxon>Rhabditina</taxon>
        <taxon>Rhabditomorpha</taxon>
        <taxon>Rhabditoidea</taxon>
        <taxon>Rhabditidae</taxon>
        <taxon>Mesorhabditinae</taxon>
        <taxon>Mesorhabditis</taxon>
    </lineage>
</organism>
<protein>
    <submittedName>
        <fullName evidence="3">Uncharacterized protein</fullName>
    </submittedName>
</protein>
<evidence type="ECO:0000313" key="2">
    <source>
        <dbReference type="Proteomes" id="UP000887575"/>
    </source>
</evidence>
<feature type="signal peptide" evidence="1">
    <location>
        <begin position="1"/>
        <end position="23"/>
    </location>
</feature>
<proteinExistence type="predicted"/>
<feature type="chain" id="PRO_5042056161" evidence="1">
    <location>
        <begin position="24"/>
        <end position="74"/>
    </location>
</feature>
<sequence length="74" mass="8183">MFFNPRHALVLLILCNHLTSVFAQTVQLPVVKEGIIPAVINDFCKWILDHKFLCVSILFVGACIECGIKAAIEG</sequence>
<evidence type="ECO:0000313" key="3">
    <source>
        <dbReference type="WBParaSite" id="MBELARI_LOCUS18672"/>
    </source>
</evidence>
<dbReference type="Proteomes" id="UP000887575">
    <property type="component" value="Unassembled WGS sequence"/>
</dbReference>
<dbReference type="WBParaSite" id="MBELARI_LOCUS18672">
    <property type="protein sequence ID" value="MBELARI_LOCUS18672"/>
    <property type="gene ID" value="MBELARI_LOCUS18672"/>
</dbReference>
<accession>A0AAF3EX00</accession>
<dbReference type="AlphaFoldDB" id="A0AAF3EX00"/>
<name>A0AAF3EX00_9BILA</name>
<evidence type="ECO:0000256" key="1">
    <source>
        <dbReference type="SAM" id="SignalP"/>
    </source>
</evidence>